<name>A0AAN8LMA8_9TELE</name>
<sequence length="353" mass="40453">MEPAQQREMNLRTDGIQSLKIMWSQYRPGTDPNDLSAHSWTVLLLAVSALLHHLCAGDTSFQYQQVWGQEAAWGKKMHWKHVTMGDMLSYISLVIYMGLVKAAPVLGCHPPHRRCLCHHPGPAPGQLLSDKGPSCFLRDPSCGTRAGMEKSFERFEEELDRQEPPPQKPVRRPGPEMYAQERRRTLQERTMPSQQESPVMQQVPKMMPRERSLPARSMPLRKAMSLQNLSQIETPWEGVTLNRCLFIAITILLLSTGFQKLQETIKGGRGVEEEEYDIALTVRRSSLRHKVQPQEVVAQTHKILSRLSGLRNLIPNMPETSLYEVLFWWFPDFDDGDNEEDDEGETKQDEQDL</sequence>
<reference evidence="2 3" key="1">
    <citation type="submission" date="2021-04" db="EMBL/GenBank/DDBJ databases">
        <authorList>
            <person name="De Guttry C."/>
            <person name="Zahm M."/>
            <person name="Klopp C."/>
            <person name="Cabau C."/>
            <person name="Louis A."/>
            <person name="Berthelot C."/>
            <person name="Parey E."/>
            <person name="Roest Crollius H."/>
            <person name="Montfort J."/>
            <person name="Robinson-Rechavi M."/>
            <person name="Bucao C."/>
            <person name="Bouchez O."/>
            <person name="Gislard M."/>
            <person name="Lluch J."/>
            <person name="Milhes M."/>
            <person name="Lampietro C."/>
            <person name="Lopez Roques C."/>
            <person name="Donnadieu C."/>
            <person name="Braasch I."/>
            <person name="Desvignes T."/>
            <person name="Postlethwait J."/>
            <person name="Bobe J."/>
            <person name="Wedekind C."/>
            <person name="Guiguen Y."/>
        </authorList>
    </citation>
    <scope>NUCLEOTIDE SEQUENCE [LARGE SCALE GENOMIC DNA]</scope>
    <source>
        <strain evidence="2">Cs_M1</strain>
        <tissue evidence="2">Blood</tissue>
    </source>
</reference>
<gene>
    <name evidence="2" type="ORF">J4Q44_G00191070</name>
</gene>
<organism evidence="2 3">
    <name type="scientific">Coregonus suidteri</name>
    <dbReference type="NCBI Taxonomy" id="861788"/>
    <lineage>
        <taxon>Eukaryota</taxon>
        <taxon>Metazoa</taxon>
        <taxon>Chordata</taxon>
        <taxon>Craniata</taxon>
        <taxon>Vertebrata</taxon>
        <taxon>Euteleostomi</taxon>
        <taxon>Actinopterygii</taxon>
        <taxon>Neopterygii</taxon>
        <taxon>Teleostei</taxon>
        <taxon>Protacanthopterygii</taxon>
        <taxon>Salmoniformes</taxon>
        <taxon>Salmonidae</taxon>
        <taxon>Coregoninae</taxon>
        <taxon>Coregonus</taxon>
    </lineage>
</organism>
<comment type="caution">
    <text evidence="2">The sequence shown here is derived from an EMBL/GenBank/DDBJ whole genome shotgun (WGS) entry which is preliminary data.</text>
</comment>
<proteinExistence type="predicted"/>
<dbReference type="PANTHER" id="PTHR22397">
    <property type="entry name" value="JUNCTIONAL SARCOPLASMIC RETICULUM PROTEIN 1"/>
    <property type="match status" value="1"/>
</dbReference>
<dbReference type="Proteomes" id="UP001356427">
    <property type="component" value="Unassembled WGS sequence"/>
</dbReference>
<dbReference type="AlphaFoldDB" id="A0AAN8LMA8"/>
<accession>A0AAN8LMA8</accession>
<evidence type="ECO:0000256" key="1">
    <source>
        <dbReference type="SAM" id="MobiDB-lite"/>
    </source>
</evidence>
<dbReference type="PANTHER" id="PTHR22397:SF2">
    <property type="entry name" value="JUNCTIONAL SARCOPLASMIC RETICULUM PROTEIN 1"/>
    <property type="match status" value="1"/>
</dbReference>
<evidence type="ECO:0000313" key="3">
    <source>
        <dbReference type="Proteomes" id="UP001356427"/>
    </source>
</evidence>
<dbReference type="EMBL" id="JAGTTL010000016">
    <property type="protein sequence ID" value="KAK6311052.1"/>
    <property type="molecule type" value="Genomic_DNA"/>
</dbReference>
<evidence type="ECO:0000313" key="2">
    <source>
        <dbReference type="EMBL" id="KAK6311052.1"/>
    </source>
</evidence>
<keyword evidence="3" id="KW-1185">Reference proteome</keyword>
<protein>
    <submittedName>
        <fullName evidence="2">Uncharacterized protein</fullName>
    </submittedName>
</protein>
<dbReference type="InterPro" id="IPR026178">
    <property type="entry name" value="JSRP1"/>
</dbReference>
<feature type="compositionally biased region" description="Polar residues" evidence="1">
    <location>
        <begin position="188"/>
        <end position="200"/>
    </location>
</feature>
<feature type="region of interest" description="Disordered" evidence="1">
    <location>
        <begin position="154"/>
        <end position="207"/>
    </location>
</feature>
<dbReference type="Pfam" id="PF15312">
    <property type="entry name" value="JSRP"/>
    <property type="match status" value="1"/>
</dbReference>